<comment type="caution">
    <text evidence="2">The sequence shown here is derived from an EMBL/GenBank/DDBJ whole genome shotgun (WGS) entry which is preliminary data.</text>
</comment>
<feature type="compositionally biased region" description="Low complexity" evidence="1">
    <location>
        <begin position="434"/>
        <end position="444"/>
    </location>
</feature>
<name>A0AAD4I8R4_9PLEO</name>
<accession>A0AAD4I8R4</accession>
<sequence>MSPQKSETEKHKPSRKRKSNEDDDTQRPRARYRPILPAPAKLRKNPDGTVTPVAKYTPGYGPISRPQAPAAGSNPAIKREPDNSPPFARPVSKSECELAQAARDHVMHLRRTANMTCAIPLPAMMDPQPPLSHKDAGSGTPCSWNAELDDLFQNSRRIQGPLQNESPSFFDLDPSDASNNLDFSWIANITMGNPRPSANATPLQYGHDSAVQAPETSLFPDYAPGPLLCGEDGEFVDPSLLSSTPEVPKVSNNAIPVYNVEQFSNTGENSMNFDFGSLQPRMQQQQPQFPSQAQNTYVHEEDGHHQQPQSSAYINGYSPQQQQPWHMANYAYYHLQQQQAPPLFTPPYTGASLVQQTLPLYALNYTNAPMAQQQQPAYVSPYNLAPRKLQPAPKPPLGSLEYQLTYTAPTQINNVASSNVFGNNIMVNHIPSSSLSLSQTPTTSNIHIQNARRQRDLEKAKAMEERGKSYRDAKKEQ</sequence>
<dbReference type="EMBL" id="JAANER010000007">
    <property type="protein sequence ID" value="KAG9187109.1"/>
    <property type="molecule type" value="Genomic_DNA"/>
</dbReference>
<reference evidence="2" key="1">
    <citation type="submission" date="2021-07" db="EMBL/GenBank/DDBJ databases">
        <title>Genome Resource of American Ginseng Black Spot Pathogen Alternaria panax.</title>
        <authorList>
            <person name="Qiu C."/>
            <person name="Wang W."/>
            <person name="Liu Z."/>
        </authorList>
    </citation>
    <scope>NUCLEOTIDE SEQUENCE</scope>
    <source>
        <strain evidence="2">BNCC115425</strain>
    </source>
</reference>
<organism evidence="2 3">
    <name type="scientific">Alternaria panax</name>
    <dbReference type="NCBI Taxonomy" id="48097"/>
    <lineage>
        <taxon>Eukaryota</taxon>
        <taxon>Fungi</taxon>
        <taxon>Dikarya</taxon>
        <taxon>Ascomycota</taxon>
        <taxon>Pezizomycotina</taxon>
        <taxon>Dothideomycetes</taxon>
        <taxon>Pleosporomycetidae</taxon>
        <taxon>Pleosporales</taxon>
        <taxon>Pleosporineae</taxon>
        <taxon>Pleosporaceae</taxon>
        <taxon>Alternaria</taxon>
        <taxon>Alternaria sect. Panax</taxon>
    </lineage>
</organism>
<feature type="region of interest" description="Disordered" evidence="1">
    <location>
        <begin position="1"/>
        <end position="92"/>
    </location>
</feature>
<feature type="region of interest" description="Disordered" evidence="1">
    <location>
        <begin position="434"/>
        <end position="477"/>
    </location>
</feature>
<feature type="compositionally biased region" description="Basic and acidic residues" evidence="1">
    <location>
        <begin position="453"/>
        <end position="477"/>
    </location>
</feature>
<gene>
    <name evidence="2" type="ORF">G6011_04980</name>
</gene>
<dbReference type="AlphaFoldDB" id="A0AAD4I8R4"/>
<feature type="compositionally biased region" description="Basic and acidic residues" evidence="1">
    <location>
        <begin position="1"/>
        <end position="11"/>
    </location>
</feature>
<feature type="region of interest" description="Disordered" evidence="1">
    <location>
        <begin position="280"/>
        <end position="312"/>
    </location>
</feature>
<evidence type="ECO:0000313" key="2">
    <source>
        <dbReference type="EMBL" id="KAG9187109.1"/>
    </source>
</evidence>
<evidence type="ECO:0000313" key="3">
    <source>
        <dbReference type="Proteomes" id="UP001199106"/>
    </source>
</evidence>
<proteinExistence type="predicted"/>
<evidence type="ECO:0000256" key="1">
    <source>
        <dbReference type="SAM" id="MobiDB-lite"/>
    </source>
</evidence>
<keyword evidence="3" id="KW-1185">Reference proteome</keyword>
<protein>
    <submittedName>
        <fullName evidence="2">Uncharacterized protein</fullName>
    </submittedName>
</protein>
<dbReference type="Proteomes" id="UP001199106">
    <property type="component" value="Unassembled WGS sequence"/>
</dbReference>
<feature type="compositionally biased region" description="Low complexity" evidence="1">
    <location>
        <begin position="280"/>
        <end position="294"/>
    </location>
</feature>